<dbReference type="EMBL" id="JACAQE010000004">
    <property type="protein sequence ID" value="NWC14744.1"/>
    <property type="molecule type" value="Genomic_DNA"/>
</dbReference>
<reference evidence="2 3" key="1">
    <citation type="submission" date="2020-04" db="EMBL/GenBank/DDBJ databases">
        <title>Molecular characterization of pseudomonads from Agaricus bisporus reveal novel blotch 2 pathogens in Western Europe.</title>
        <authorList>
            <person name="Taparia T."/>
            <person name="Krijger M."/>
            <person name="Haynes E."/>
            <person name="Elpinstone J.G."/>
            <person name="Noble R."/>
            <person name="Van Der Wolf J."/>
        </authorList>
    </citation>
    <scope>NUCLEOTIDE SEQUENCE [LARGE SCALE GENOMIC DNA]</scope>
    <source>
        <strain evidence="2 3">IPO3738</strain>
    </source>
</reference>
<organism evidence="2 3">
    <name type="scientific">Pseudomonas gingeri</name>
    <dbReference type="NCBI Taxonomy" id="117681"/>
    <lineage>
        <taxon>Bacteria</taxon>
        <taxon>Pseudomonadati</taxon>
        <taxon>Pseudomonadota</taxon>
        <taxon>Gammaproteobacteria</taxon>
        <taxon>Pseudomonadales</taxon>
        <taxon>Pseudomonadaceae</taxon>
        <taxon>Pseudomonas</taxon>
    </lineage>
</organism>
<evidence type="ECO:0000259" key="1">
    <source>
        <dbReference type="Pfam" id="PF26115"/>
    </source>
</evidence>
<sequence>MSGEVANISEVAVRVTKDIFKWFKWEATPVMDENFNCHKVEKHKPPPKKKPAKAPAILNYTHPVDVVFKYFDPYLNKVVMLNTDLKSYAKTSISTASITGAIESLAKTIDCARSSPEWQGKYILDSRSYEIRGLLFIYNHDGDYHNDFLKMIEPINTDKIGLQEGQVLHILDALRIRYLYTVVADMKNLYAENEFPIKDYSFFYPDLYLHKSHGDPDNLPATIELMCSPYMIVKHGGTSQIDPSEPDSGSDNEGYIIYYNQDGSTEHEFRYLLDSLSRFQILRGKCSIKIRVAHHSPSPDMHSKFEMAKNLYLAAWGMDSYKRSELERIEFEMVNVTVPNYMPGHLAWRYQ</sequence>
<feature type="domain" description="GAPS4 PD-(D/E)XK nuclease" evidence="1">
    <location>
        <begin position="1"/>
        <end position="157"/>
    </location>
</feature>
<dbReference type="InterPro" id="IPR058873">
    <property type="entry name" value="PDDEXK_GAPS4"/>
</dbReference>
<accession>A0A7Y8CDC4</accession>
<evidence type="ECO:0000313" key="2">
    <source>
        <dbReference type="EMBL" id="NWC14744.1"/>
    </source>
</evidence>
<name>A0A7Y8CDC4_9PSED</name>
<dbReference type="Pfam" id="PF26115">
    <property type="entry name" value="PDDEXK_GAPS4"/>
    <property type="match status" value="1"/>
</dbReference>
<comment type="caution">
    <text evidence="2">The sequence shown here is derived from an EMBL/GenBank/DDBJ whole genome shotgun (WGS) entry which is preliminary data.</text>
</comment>
<protein>
    <recommendedName>
        <fullName evidence="1">GAPS4 PD-(D/E)XK nuclease domain-containing protein</fullName>
    </recommendedName>
</protein>
<gene>
    <name evidence="2" type="ORF">HX845_13860</name>
</gene>
<evidence type="ECO:0000313" key="3">
    <source>
        <dbReference type="Proteomes" id="UP000517547"/>
    </source>
</evidence>
<dbReference type="RefSeq" id="WP_146049143.1">
    <property type="nucleotide sequence ID" value="NZ_JACAQE010000004.1"/>
</dbReference>
<proteinExistence type="predicted"/>
<dbReference type="Proteomes" id="UP000517547">
    <property type="component" value="Unassembled WGS sequence"/>
</dbReference>
<dbReference type="AlphaFoldDB" id="A0A7Y8CDC4"/>